<dbReference type="KEGG" id="salw:CP975_33470"/>
<protein>
    <submittedName>
        <fullName evidence="2">GNAT family N-acetyltransferase</fullName>
    </submittedName>
</protein>
<dbReference type="GO" id="GO:0016747">
    <property type="term" value="F:acyltransferase activity, transferring groups other than amino-acyl groups"/>
    <property type="evidence" value="ECO:0007669"/>
    <property type="project" value="InterPro"/>
</dbReference>
<dbReference type="EMBL" id="CP023695">
    <property type="protein sequence ID" value="QEV21782.1"/>
    <property type="molecule type" value="Genomic_DNA"/>
</dbReference>
<dbReference type="Proteomes" id="UP000326553">
    <property type="component" value="Chromosome"/>
</dbReference>
<organism evidence="2 3">
    <name type="scientific">Streptomyces alboniger</name>
    <dbReference type="NCBI Taxonomy" id="132473"/>
    <lineage>
        <taxon>Bacteria</taxon>
        <taxon>Bacillati</taxon>
        <taxon>Actinomycetota</taxon>
        <taxon>Actinomycetes</taxon>
        <taxon>Kitasatosporales</taxon>
        <taxon>Streptomycetaceae</taxon>
        <taxon>Streptomyces</taxon>
        <taxon>Streptomyces aurantiacus group</taxon>
    </lineage>
</organism>
<evidence type="ECO:0000259" key="1">
    <source>
        <dbReference type="PROSITE" id="PS51186"/>
    </source>
</evidence>
<evidence type="ECO:0000313" key="2">
    <source>
        <dbReference type="EMBL" id="QEV21782.1"/>
    </source>
</evidence>
<dbReference type="InterPro" id="IPR016181">
    <property type="entry name" value="Acyl_CoA_acyltransferase"/>
</dbReference>
<feature type="domain" description="N-acetyltransferase" evidence="1">
    <location>
        <begin position="18"/>
        <end position="168"/>
    </location>
</feature>
<keyword evidence="2" id="KW-0808">Transferase</keyword>
<sequence length="403" mass="43109">MTATVERPHLARPFSHTVLIDSAALDDVTVLLRLYRTVYGDAYPLRLGTDPQAMTAALTDAAVQWWVARDVATGAVVGSGLLRTDPVARIGKVEGIAVHPDRGGEGIAGLLLDALVASAFGPLGRLDSVYATARCVSPAAQRVLLRHGFQPMGLLPGAVKLRETETLALLVRYRDGVPAPRKALGRVPEEVAALLAAAGSHGLDVSFDFDFDPDSNSDFTGVRPEPSVERTSSRSGAGLDVSQDAALVRRRYARAHTRETGVALHQPNTLLASSDGRYEQFAVIDPTAGSGLLLGGPSSLDSPEAPEAPEGMLGEVVQAMAERGAAYVEAVLPLHDRRQIERFLAYGFAAGAVYPAMRLKDGVWHDYVVLSRTTDRPDTRSLCVDDRFTPYLKLHGRSSRGDA</sequence>
<keyword evidence="3" id="KW-1185">Reference proteome</keyword>
<reference evidence="2 3" key="1">
    <citation type="submission" date="2017-09" db="EMBL/GenBank/DDBJ databases">
        <authorList>
            <person name="Lee N."/>
            <person name="Cho B.-K."/>
        </authorList>
    </citation>
    <scope>NUCLEOTIDE SEQUENCE [LARGE SCALE GENOMIC DNA]</scope>
    <source>
        <strain evidence="2 3">ATCC 12461</strain>
    </source>
</reference>
<dbReference type="RefSeq" id="WP_055530894.1">
    <property type="nucleotide sequence ID" value="NZ_CP023695.1"/>
</dbReference>
<dbReference type="InterPro" id="IPR000182">
    <property type="entry name" value="GNAT_dom"/>
</dbReference>
<dbReference type="PROSITE" id="PS51186">
    <property type="entry name" value="GNAT"/>
    <property type="match status" value="1"/>
</dbReference>
<dbReference type="CDD" id="cd04301">
    <property type="entry name" value="NAT_SF"/>
    <property type="match status" value="1"/>
</dbReference>
<proteinExistence type="predicted"/>
<evidence type="ECO:0000313" key="3">
    <source>
        <dbReference type="Proteomes" id="UP000326553"/>
    </source>
</evidence>
<gene>
    <name evidence="2" type="ORF">CP975_33470</name>
</gene>
<dbReference type="Gene3D" id="3.40.630.30">
    <property type="match status" value="1"/>
</dbReference>
<dbReference type="Pfam" id="PF00583">
    <property type="entry name" value="Acetyltransf_1"/>
    <property type="match status" value="1"/>
</dbReference>
<name>A0A5J6HRG6_STRAD</name>
<dbReference type="AlphaFoldDB" id="A0A5J6HRG6"/>
<dbReference type="SUPFAM" id="SSF55729">
    <property type="entry name" value="Acyl-CoA N-acyltransferases (Nat)"/>
    <property type="match status" value="1"/>
</dbReference>
<accession>A0A5J6HRG6</accession>
<dbReference type="OrthoDB" id="3846744at2"/>